<dbReference type="EMBL" id="CAJGYO010000004">
    <property type="protein sequence ID" value="CAD6225218.1"/>
    <property type="molecule type" value="Genomic_DNA"/>
</dbReference>
<sequence length="62" mass="7058">MAAMVNSTKQSMIMSLTKCKTAKAIWSCLKARYVQDSGALLHTLMQQTHVIEQQDMSVDEYY</sequence>
<dbReference type="Proteomes" id="UP000604825">
    <property type="component" value="Unassembled WGS sequence"/>
</dbReference>
<accession>A0A811NDA4</accession>
<protein>
    <submittedName>
        <fullName evidence="1">Uncharacterized protein</fullName>
    </submittedName>
</protein>
<reference evidence="1" key="1">
    <citation type="submission" date="2020-10" db="EMBL/GenBank/DDBJ databases">
        <authorList>
            <person name="Han B."/>
            <person name="Lu T."/>
            <person name="Zhao Q."/>
            <person name="Huang X."/>
            <person name="Zhao Y."/>
        </authorList>
    </citation>
    <scope>NUCLEOTIDE SEQUENCE</scope>
</reference>
<keyword evidence="2" id="KW-1185">Reference proteome</keyword>
<dbReference type="AlphaFoldDB" id="A0A811NDA4"/>
<organism evidence="1 2">
    <name type="scientific">Miscanthus lutarioriparius</name>
    <dbReference type="NCBI Taxonomy" id="422564"/>
    <lineage>
        <taxon>Eukaryota</taxon>
        <taxon>Viridiplantae</taxon>
        <taxon>Streptophyta</taxon>
        <taxon>Embryophyta</taxon>
        <taxon>Tracheophyta</taxon>
        <taxon>Spermatophyta</taxon>
        <taxon>Magnoliopsida</taxon>
        <taxon>Liliopsida</taxon>
        <taxon>Poales</taxon>
        <taxon>Poaceae</taxon>
        <taxon>PACMAD clade</taxon>
        <taxon>Panicoideae</taxon>
        <taxon>Andropogonodae</taxon>
        <taxon>Andropogoneae</taxon>
        <taxon>Saccharinae</taxon>
        <taxon>Miscanthus</taxon>
    </lineage>
</organism>
<gene>
    <name evidence="1" type="ORF">NCGR_LOCUS17355</name>
</gene>
<evidence type="ECO:0000313" key="2">
    <source>
        <dbReference type="Proteomes" id="UP000604825"/>
    </source>
</evidence>
<comment type="caution">
    <text evidence="1">The sequence shown here is derived from an EMBL/GenBank/DDBJ whole genome shotgun (WGS) entry which is preliminary data.</text>
</comment>
<name>A0A811NDA4_9POAL</name>
<dbReference type="OrthoDB" id="5544992at2759"/>
<proteinExistence type="predicted"/>
<evidence type="ECO:0000313" key="1">
    <source>
        <dbReference type="EMBL" id="CAD6225218.1"/>
    </source>
</evidence>